<evidence type="ECO:0000259" key="3">
    <source>
        <dbReference type="Pfam" id="PF13670"/>
    </source>
</evidence>
<feature type="signal peptide" evidence="2">
    <location>
        <begin position="1"/>
        <end position="21"/>
    </location>
</feature>
<proteinExistence type="predicted"/>
<evidence type="ECO:0000256" key="1">
    <source>
        <dbReference type="SAM" id="MobiDB-lite"/>
    </source>
</evidence>
<feature type="chain" id="PRO_5015166008" evidence="2">
    <location>
        <begin position="22"/>
        <end position="101"/>
    </location>
</feature>
<feature type="domain" description="PepSY" evidence="3">
    <location>
        <begin position="7"/>
        <end position="81"/>
    </location>
</feature>
<keyword evidence="5" id="KW-1185">Reference proteome</keyword>
<feature type="region of interest" description="Disordered" evidence="1">
    <location>
        <begin position="75"/>
        <end position="101"/>
    </location>
</feature>
<dbReference type="AlphaFoldDB" id="A0A2P8FCM5"/>
<gene>
    <name evidence="4" type="ORF">CLV88_106182</name>
</gene>
<protein>
    <submittedName>
        <fullName evidence="4">YpeB-like protein with putative protease inhibitory function</fullName>
    </submittedName>
</protein>
<evidence type="ECO:0000313" key="4">
    <source>
        <dbReference type="EMBL" id="PSL19469.1"/>
    </source>
</evidence>
<evidence type="ECO:0000256" key="2">
    <source>
        <dbReference type="SAM" id="SignalP"/>
    </source>
</evidence>
<organism evidence="4 5">
    <name type="scientific">Shimia abyssi</name>
    <dbReference type="NCBI Taxonomy" id="1662395"/>
    <lineage>
        <taxon>Bacteria</taxon>
        <taxon>Pseudomonadati</taxon>
        <taxon>Pseudomonadota</taxon>
        <taxon>Alphaproteobacteria</taxon>
        <taxon>Rhodobacterales</taxon>
        <taxon>Roseobacteraceae</taxon>
    </lineage>
</organism>
<dbReference type="Pfam" id="PF13670">
    <property type="entry name" value="PepSY_2"/>
    <property type="match status" value="1"/>
</dbReference>
<sequence>MKDNVKALALSCLLIPGAAFAQINVGDTVGSTETDILAALEAQGYTSMEIEFEDDEIEVEAMLDGQEYEIEISPETGDVLAINLEDEEEDDDEDEEDETDS</sequence>
<feature type="compositionally biased region" description="Acidic residues" evidence="1">
    <location>
        <begin position="84"/>
        <end position="101"/>
    </location>
</feature>
<comment type="caution">
    <text evidence="4">The sequence shown here is derived from an EMBL/GenBank/DDBJ whole genome shotgun (WGS) entry which is preliminary data.</text>
</comment>
<keyword evidence="2" id="KW-0732">Signal</keyword>
<accession>A0A2P8FCM5</accession>
<dbReference type="InterPro" id="IPR025711">
    <property type="entry name" value="PepSY"/>
</dbReference>
<dbReference type="Proteomes" id="UP000240418">
    <property type="component" value="Unassembled WGS sequence"/>
</dbReference>
<evidence type="ECO:0000313" key="5">
    <source>
        <dbReference type="Proteomes" id="UP000240418"/>
    </source>
</evidence>
<dbReference type="Gene3D" id="3.10.450.40">
    <property type="match status" value="1"/>
</dbReference>
<dbReference type="OrthoDB" id="7875162at2"/>
<dbReference type="EMBL" id="PYGJ01000006">
    <property type="protein sequence ID" value="PSL19469.1"/>
    <property type="molecule type" value="Genomic_DNA"/>
</dbReference>
<reference evidence="4 5" key="1">
    <citation type="submission" date="2018-03" db="EMBL/GenBank/DDBJ databases">
        <title>Genomic Encyclopedia of Archaeal and Bacterial Type Strains, Phase II (KMG-II): from individual species to whole genera.</title>
        <authorList>
            <person name="Goeker M."/>
        </authorList>
    </citation>
    <scope>NUCLEOTIDE SEQUENCE [LARGE SCALE GENOMIC DNA]</scope>
    <source>
        <strain evidence="4 5">DSM 100673</strain>
    </source>
</reference>
<name>A0A2P8FCM5_9RHOB</name>
<dbReference type="RefSeq" id="WP_106608653.1">
    <property type="nucleotide sequence ID" value="NZ_PYGJ01000006.1"/>
</dbReference>